<reference evidence="6 7" key="1">
    <citation type="submission" date="2021-04" db="EMBL/GenBank/DDBJ databases">
        <title>Novel species identification of genus Shewanella.</title>
        <authorList>
            <person name="Liu G."/>
        </authorList>
    </citation>
    <scope>NUCLEOTIDE SEQUENCE [LARGE SCALE GENOMIC DNA]</scope>
    <source>
        <strain evidence="6 7">FJAT-54481</strain>
    </source>
</reference>
<dbReference type="Gene3D" id="2.40.170.20">
    <property type="entry name" value="TonB-dependent receptor, beta-barrel domain"/>
    <property type="match status" value="1"/>
</dbReference>
<dbReference type="InterPro" id="IPR041700">
    <property type="entry name" value="OMP_b-brl_3"/>
</dbReference>
<evidence type="ECO:0000256" key="1">
    <source>
        <dbReference type="ARBA" id="ARBA00004442"/>
    </source>
</evidence>
<gene>
    <name evidence="6" type="ORF">KDN34_04515</name>
</gene>
<evidence type="ECO:0000313" key="6">
    <source>
        <dbReference type="EMBL" id="QUN06717.1"/>
    </source>
</evidence>
<dbReference type="SUPFAM" id="SSF56935">
    <property type="entry name" value="Porins"/>
    <property type="match status" value="1"/>
</dbReference>
<comment type="subcellular location">
    <subcellularLocation>
        <location evidence="1">Cell outer membrane</location>
    </subcellularLocation>
</comment>
<proteinExistence type="predicted"/>
<feature type="compositionally biased region" description="Low complexity" evidence="4">
    <location>
        <begin position="8"/>
        <end position="22"/>
    </location>
</feature>
<dbReference type="InterPro" id="IPR036942">
    <property type="entry name" value="Beta-barrel_TonB_sf"/>
</dbReference>
<evidence type="ECO:0000259" key="5">
    <source>
        <dbReference type="Pfam" id="PF14905"/>
    </source>
</evidence>
<evidence type="ECO:0000256" key="2">
    <source>
        <dbReference type="ARBA" id="ARBA00023136"/>
    </source>
</evidence>
<dbReference type="PANTHER" id="PTHR40980:SF4">
    <property type="entry name" value="TONB-DEPENDENT RECEPTOR-LIKE BETA-BARREL DOMAIN-CONTAINING PROTEIN"/>
    <property type="match status" value="1"/>
</dbReference>
<keyword evidence="2" id="KW-0472">Membrane</keyword>
<keyword evidence="7" id="KW-1185">Reference proteome</keyword>
<name>A0ABX7YVH5_9GAMM</name>
<dbReference type="Proteomes" id="UP000679575">
    <property type="component" value="Chromosome"/>
</dbReference>
<accession>A0ABX7YVH5</accession>
<organism evidence="6 7">
    <name type="scientific">Shewanella yunxiaonensis</name>
    <dbReference type="NCBI Taxonomy" id="2829809"/>
    <lineage>
        <taxon>Bacteria</taxon>
        <taxon>Pseudomonadati</taxon>
        <taxon>Pseudomonadota</taxon>
        <taxon>Gammaproteobacteria</taxon>
        <taxon>Alteromonadales</taxon>
        <taxon>Shewanellaceae</taxon>
        <taxon>Shewanella</taxon>
    </lineage>
</organism>
<keyword evidence="3" id="KW-0998">Cell outer membrane</keyword>
<dbReference type="Pfam" id="PF14905">
    <property type="entry name" value="OMP_b-brl_3"/>
    <property type="match status" value="1"/>
</dbReference>
<dbReference type="RefSeq" id="WP_212595727.1">
    <property type="nucleotide sequence ID" value="NZ_CP073587.1"/>
</dbReference>
<feature type="domain" description="Outer membrane protein beta-barrel" evidence="5">
    <location>
        <begin position="409"/>
        <end position="762"/>
    </location>
</feature>
<evidence type="ECO:0000313" key="7">
    <source>
        <dbReference type="Proteomes" id="UP000679575"/>
    </source>
</evidence>
<dbReference type="EMBL" id="CP073587">
    <property type="protein sequence ID" value="QUN06717.1"/>
    <property type="molecule type" value="Genomic_DNA"/>
</dbReference>
<protein>
    <submittedName>
        <fullName evidence="6">Outer membrane beta-barrel protein</fullName>
    </submittedName>
</protein>
<dbReference type="PANTHER" id="PTHR40980">
    <property type="entry name" value="PLUG DOMAIN-CONTAINING PROTEIN"/>
    <property type="match status" value="1"/>
</dbReference>
<evidence type="ECO:0000256" key="4">
    <source>
        <dbReference type="SAM" id="MobiDB-lite"/>
    </source>
</evidence>
<feature type="region of interest" description="Disordered" evidence="4">
    <location>
        <begin position="1"/>
        <end position="56"/>
    </location>
</feature>
<evidence type="ECO:0000256" key="3">
    <source>
        <dbReference type="ARBA" id="ARBA00023237"/>
    </source>
</evidence>
<sequence length="775" mass="87621">MAQSVAYAEESTTATKSTEDATNQSSRERDRILLKRNPIASEYQTMGPPGDFYGATSDAEGVDFRSQFSLPTGPKEASSIRVEGNLNYQDIAEDVVPGGSLDLAKSFGPLSLQFQVQQNASKRIVDLYQARWLAVSEPALSDKDTMLLGFPRYSRDTFDTTSLDMRWRADYTLQDNVRLTYEGMSTNYDDTSTRDRLEFQNGVGSVSDAVLGSDGSTISEASIASSQLRRYFHQTQTARDINRHRLDLSIDGENGSTEVGMYYSHWVNRVLWQPWNFIDKNVSSSYNIDNRYLPESIAGNIDLYDVSNSVFANYRPSLTTTTDTDYAFIVDWDRKLTLADKVVWVGAGVDWRNKKRNNVNETLVYNATSDSFNLQDVIGNNGAISIMNGDYLLPTALDYAQSQAYFQANQSSQFALDLEQSFLQSIQNLYTSEETVGSAYVNAYQQLNNWFWRMGLRVERTKTNTRGAVSGPPEMDITSEGEAITSLTLNGETVAETFDSFDAAFVEGENSYQHVLPSLELRYKVNADLKLKMAYFEQLMRPQYYDTVRYRRINQPTREISEGSPDLEATSIRNVYAGLEYQYADEGQLVAGVYYNEVSNFFYDSVTTEALDGIVYDVTRVENGKDGYIRGLQAFWSYGFDFPVVASADVQLSYVYSDSEANLGDRTIVMPERAKHRLALNLLLADEKWQYASQFSWQSKAVDDVGQSAAQDTIREAVLVWNQSFTWHFDQQWSTRLALNNVLNTPDRSYQGEESRVVNNLYSGTTARLSVIFNY</sequence>